<sequence length="217" mass="25323">MKRNPLNTNHQLLHGDKFHGSPVQTRHGHVITNYLKCIHDCLYRTFEHHSRICVIRFDLYVPGHVSADVLLSNTLISKFLASMRAKIKHAQNRSRNEDHRVHDADMRYMWCRETSSNGRVHYHVALVFNHSAYAFMGQFNLASNNMYARIHGAWASALGMYIDDMQGYVHIPVNPTYQVIRDDAESFLHVFYRLSYFAKMQTKEYNQGFHTFGCSNN</sequence>
<feature type="region of interest" description="Disordered" evidence="1">
    <location>
        <begin position="1"/>
        <end position="20"/>
    </location>
</feature>
<dbReference type="KEGG" id="cpis:HS961_10510"/>
<protein>
    <submittedName>
        <fullName evidence="3">Inovirus Gp2 family protein</fullName>
    </submittedName>
</protein>
<evidence type="ECO:0000259" key="2">
    <source>
        <dbReference type="Pfam" id="PF11726"/>
    </source>
</evidence>
<dbReference type="Pfam" id="PF11726">
    <property type="entry name" value="YagK_YfjJ_C"/>
    <property type="match status" value="1"/>
</dbReference>
<dbReference type="AlphaFoldDB" id="A0A7G5EGU9"/>
<dbReference type="InterPro" id="IPR057271">
    <property type="entry name" value="YagK_YfjJ_C"/>
</dbReference>
<evidence type="ECO:0000256" key="1">
    <source>
        <dbReference type="SAM" id="MobiDB-lite"/>
    </source>
</evidence>
<evidence type="ECO:0000313" key="3">
    <source>
        <dbReference type="EMBL" id="QMV73224.1"/>
    </source>
</evidence>
<evidence type="ECO:0000313" key="4">
    <source>
        <dbReference type="Proteomes" id="UP000515240"/>
    </source>
</evidence>
<gene>
    <name evidence="3" type="ORF">HS961_10510</name>
</gene>
<reference evidence="3 4" key="1">
    <citation type="journal article" date="2020" name="G3 (Bethesda)">
        <title>CeMbio - The Caenorhabditis elegans Microbiome Resource.</title>
        <authorList>
            <person name="Dirksen P."/>
            <person name="Assie A."/>
            <person name="Zimmermann J."/>
            <person name="Zhang F."/>
            <person name="Tietje A.M."/>
            <person name="Marsh S.A."/>
            <person name="Felix M.A."/>
            <person name="Shapira M."/>
            <person name="Kaleta C."/>
            <person name="Schulenburg H."/>
            <person name="Samuel B."/>
        </authorList>
    </citation>
    <scope>NUCLEOTIDE SEQUENCE [LARGE SCALE GENOMIC DNA]</scope>
    <source>
        <strain evidence="3 4">BIGb0172</strain>
    </source>
</reference>
<feature type="compositionally biased region" description="Polar residues" evidence="1">
    <location>
        <begin position="1"/>
        <end position="11"/>
    </location>
</feature>
<organism evidence="3 4">
    <name type="scientific">Comamonas piscis</name>
    <dbReference type="NCBI Taxonomy" id="1562974"/>
    <lineage>
        <taxon>Bacteria</taxon>
        <taxon>Pseudomonadati</taxon>
        <taxon>Pseudomonadota</taxon>
        <taxon>Betaproteobacteria</taxon>
        <taxon>Burkholderiales</taxon>
        <taxon>Comamonadaceae</taxon>
        <taxon>Comamonas</taxon>
    </lineage>
</organism>
<name>A0A7G5EGU9_9BURK</name>
<accession>A0A7G5EGU9</accession>
<keyword evidence="4" id="KW-1185">Reference proteome</keyword>
<dbReference type="RefSeq" id="WP_182327716.1">
    <property type="nucleotide sequence ID" value="NZ_CP058554.1"/>
</dbReference>
<dbReference type="Proteomes" id="UP000515240">
    <property type="component" value="Chromosome"/>
</dbReference>
<feature type="domain" description="YagK/YfjJ C-terminal" evidence="2">
    <location>
        <begin position="46"/>
        <end position="215"/>
    </location>
</feature>
<proteinExistence type="predicted"/>
<dbReference type="EMBL" id="CP058554">
    <property type="protein sequence ID" value="QMV73224.1"/>
    <property type="molecule type" value="Genomic_DNA"/>
</dbReference>